<organism evidence="1 2">
    <name type="scientific">Aspergillus sclerotialis</name>
    <dbReference type="NCBI Taxonomy" id="2070753"/>
    <lineage>
        <taxon>Eukaryota</taxon>
        <taxon>Fungi</taxon>
        <taxon>Dikarya</taxon>
        <taxon>Ascomycota</taxon>
        <taxon>Pezizomycotina</taxon>
        <taxon>Eurotiomycetes</taxon>
        <taxon>Eurotiomycetidae</taxon>
        <taxon>Eurotiales</taxon>
        <taxon>Aspergillaceae</taxon>
        <taxon>Aspergillus</taxon>
        <taxon>Aspergillus subgen. Polypaecilum</taxon>
    </lineage>
</organism>
<dbReference type="AlphaFoldDB" id="A0A3A2ZRE5"/>
<accession>A0A3A2ZRE5</accession>
<dbReference type="InterPro" id="IPR035896">
    <property type="entry name" value="AN1-like_Znf"/>
</dbReference>
<gene>
    <name evidence="1" type="ORF">PHISCL_01917</name>
</gene>
<sequence length="170" mass="19766">MPVWNCNVEGCYHPAVRTVGDCVLCSRHLCHQHVQPEYHQCPKWEDAAGYDPLAAAAEKQETRRIMKIWLALFFRQYVQELKGEETAGSTIKRNKRQLTTIARDSILADVYGNRYKGQQRYRNNLHDYERWGHRWWRIASCNGMGVVLLASKELAEKNVSLLLLLHSKPD</sequence>
<name>A0A3A2ZRE5_9EURO</name>
<dbReference type="Gene3D" id="4.10.1110.10">
    <property type="entry name" value="AN1-like Zinc finger"/>
    <property type="match status" value="1"/>
</dbReference>
<dbReference type="EMBL" id="MVGC01000039">
    <property type="protein sequence ID" value="RJE25729.1"/>
    <property type="molecule type" value="Genomic_DNA"/>
</dbReference>
<dbReference type="SUPFAM" id="SSF118310">
    <property type="entry name" value="AN1-like Zinc finger"/>
    <property type="match status" value="1"/>
</dbReference>
<comment type="caution">
    <text evidence="1">The sequence shown here is derived from an EMBL/GenBank/DDBJ whole genome shotgun (WGS) entry which is preliminary data.</text>
</comment>
<evidence type="ECO:0000313" key="1">
    <source>
        <dbReference type="EMBL" id="RJE25729.1"/>
    </source>
</evidence>
<reference evidence="2" key="1">
    <citation type="submission" date="2017-02" db="EMBL/GenBank/DDBJ databases">
        <authorList>
            <person name="Tafer H."/>
            <person name="Lopandic K."/>
        </authorList>
    </citation>
    <scope>NUCLEOTIDE SEQUENCE [LARGE SCALE GENOMIC DNA]</scope>
    <source>
        <strain evidence="2">CBS 366.77</strain>
    </source>
</reference>
<dbReference type="Proteomes" id="UP000266188">
    <property type="component" value="Unassembled WGS sequence"/>
</dbReference>
<dbReference type="OrthoDB" id="5327538at2759"/>
<dbReference type="STRING" id="2070753.A0A3A2ZRE5"/>
<evidence type="ECO:0000313" key="2">
    <source>
        <dbReference type="Proteomes" id="UP000266188"/>
    </source>
</evidence>
<proteinExistence type="predicted"/>
<keyword evidence="2" id="KW-1185">Reference proteome</keyword>
<protein>
    <recommendedName>
        <fullName evidence="3">AN1-type domain-containing protein</fullName>
    </recommendedName>
</protein>
<evidence type="ECO:0008006" key="3">
    <source>
        <dbReference type="Google" id="ProtNLM"/>
    </source>
</evidence>